<comment type="cofactor">
    <cofactor evidence="1 8">
        <name>Mg(2+)</name>
        <dbReference type="ChEBI" id="CHEBI:18420"/>
    </cofactor>
</comment>
<dbReference type="PANTHER" id="PTHR28118:SF1">
    <property type="entry name" value="POLYNUCLEOTIDE 5'-TRIPHOSPHATASE CTL1-RELATED"/>
    <property type="match status" value="1"/>
</dbReference>
<feature type="compositionally biased region" description="Low complexity" evidence="9">
    <location>
        <begin position="138"/>
        <end position="157"/>
    </location>
</feature>
<feature type="region of interest" description="Disordered" evidence="9">
    <location>
        <begin position="1"/>
        <end position="166"/>
    </location>
</feature>
<comment type="caution">
    <text evidence="11">The sequence shown here is derived from an EMBL/GenBank/DDBJ whole genome shotgun (WGS) entry which is preliminary data.</text>
</comment>
<keyword evidence="6 8" id="KW-0539">Nucleus</keyword>
<dbReference type="EC" id="3.6.1.74" evidence="8"/>
<feature type="compositionally biased region" description="Polar residues" evidence="9">
    <location>
        <begin position="408"/>
        <end position="419"/>
    </location>
</feature>
<evidence type="ECO:0000256" key="8">
    <source>
        <dbReference type="RuleBase" id="RU367053"/>
    </source>
</evidence>
<dbReference type="GO" id="GO:0006370">
    <property type="term" value="P:7-methylguanosine mRNA capping"/>
    <property type="evidence" value="ECO:0007669"/>
    <property type="project" value="UniProtKB-UniRule"/>
</dbReference>
<dbReference type="InterPro" id="IPR040343">
    <property type="entry name" value="Cet1/Ctl1"/>
</dbReference>
<dbReference type="Pfam" id="PF02940">
    <property type="entry name" value="mRNA_triPase"/>
    <property type="match status" value="1"/>
</dbReference>
<feature type="compositionally biased region" description="Low complexity" evidence="9">
    <location>
        <begin position="94"/>
        <end position="109"/>
    </location>
</feature>
<dbReference type="InterPro" id="IPR033469">
    <property type="entry name" value="CYTH-like_dom_sf"/>
</dbReference>
<dbReference type="AlphaFoldDB" id="A0AAD5SLV1"/>
<dbReference type="GO" id="GO:0140818">
    <property type="term" value="F:mRNA 5'-triphosphate monophosphatase activity"/>
    <property type="evidence" value="ECO:0007669"/>
    <property type="project" value="UniProtKB-EC"/>
</dbReference>
<feature type="compositionally biased region" description="Basic and acidic residues" evidence="9">
    <location>
        <begin position="7"/>
        <end position="17"/>
    </location>
</feature>
<dbReference type="InterPro" id="IPR037009">
    <property type="entry name" value="mRNA_triPase_Cet1_sf"/>
</dbReference>
<comment type="subcellular location">
    <subcellularLocation>
        <location evidence="2 8">Nucleus</location>
    </subcellularLocation>
</comment>
<keyword evidence="12" id="KW-1185">Reference proteome</keyword>
<dbReference type="SUPFAM" id="SSF55154">
    <property type="entry name" value="CYTH-like phosphatases"/>
    <property type="match status" value="1"/>
</dbReference>
<organism evidence="11 12">
    <name type="scientific">Rhizophlyctis rosea</name>
    <dbReference type="NCBI Taxonomy" id="64517"/>
    <lineage>
        <taxon>Eukaryota</taxon>
        <taxon>Fungi</taxon>
        <taxon>Fungi incertae sedis</taxon>
        <taxon>Chytridiomycota</taxon>
        <taxon>Chytridiomycota incertae sedis</taxon>
        <taxon>Chytridiomycetes</taxon>
        <taxon>Rhizophlyctidales</taxon>
        <taxon>Rhizophlyctidaceae</taxon>
        <taxon>Rhizophlyctis</taxon>
    </lineage>
</organism>
<comment type="catalytic activity">
    <reaction evidence="7">
        <text>a 5'-end triphospho-ribonucleoside in mRNA + H2O = a 5'-end diphospho-ribonucleoside in mRNA + phosphate + H(+)</text>
        <dbReference type="Rhea" id="RHEA:67004"/>
        <dbReference type="Rhea" id="RHEA-COMP:17164"/>
        <dbReference type="Rhea" id="RHEA-COMP:17165"/>
        <dbReference type="ChEBI" id="CHEBI:15377"/>
        <dbReference type="ChEBI" id="CHEBI:15378"/>
        <dbReference type="ChEBI" id="CHEBI:43474"/>
        <dbReference type="ChEBI" id="CHEBI:167616"/>
        <dbReference type="ChEBI" id="CHEBI:167618"/>
        <dbReference type="EC" id="3.6.1.74"/>
    </reaction>
    <physiologicalReaction direction="left-to-right" evidence="7">
        <dbReference type="Rhea" id="RHEA:67005"/>
    </physiologicalReaction>
</comment>
<feature type="domain" description="mRNA triphosphatase Cet1-like" evidence="10">
    <location>
        <begin position="189"/>
        <end position="391"/>
    </location>
</feature>
<accession>A0AAD5SLV1</accession>
<feature type="region of interest" description="Disordered" evidence="9">
    <location>
        <begin position="367"/>
        <end position="419"/>
    </location>
</feature>
<evidence type="ECO:0000256" key="7">
    <source>
        <dbReference type="ARBA" id="ARBA00047740"/>
    </source>
</evidence>
<protein>
    <recommendedName>
        <fullName evidence="8">mRNA-capping enzyme subunit beta</fullName>
        <ecNumber evidence="8">3.6.1.74</ecNumber>
    </recommendedName>
    <alternativeName>
        <fullName evidence="8">mRNA 5'-phosphatase</fullName>
    </alternativeName>
    <alternativeName>
        <fullName evidence="8">mRNA 5'-triphosphate monophosphatase</fullName>
    </alternativeName>
</protein>
<keyword evidence="4 8" id="KW-0507">mRNA processing</keyword>
<sequence>MDSPTEEPSRKRQRTEAEDTDDDPFNLDLDLSPTTEDPPSADAPPANSDDSLLDKAWEHMKACKEEAKSTSHAAPAAYPPSSKPDYAKYGGGSTSQQRPSSLRRSSSQSDPRIPQRDNHQQHQDYPTYPGSSQSRAPSYVTASQSSYATASQSQSQSGEWSPYGAPAPAGRMDPSMWWRRFDYDVVYRVAEFLRRSIDRALEDPLLKSGRAAEIEIEGKLGLILDKQTFSRVRTGSKSVAVMGMDKNVTRFNADMTMQQHQHFNRLLNGLVTQNEGKTRYKHTKETDHTHQEGNAKVRATWTKDQFVKAIQKKRIDDLEVHMPNHHLDFRISVNVEAEVSRPAKETRQHSRFKDRMSYTHEAFRVDLTQVKETDKHGQESPHPKHELEIEFLQMPELLEEKRKWDGTGNPQVDTASSSE</sequence>
<comment type="function">
    <text evidence="8">First step of mRNA capping. Converts the 5'-triphosphate end of a nascent mRNA chain into a diphosphate end.</text>
</comment>
<dbReference type="GO" id="GO:0031533">
    <property type="term" value="C:mRNA capping enzyme complex"/>
    <property type="evidence" value="ECO:0007669"/>
    <property type="project" value="UniProtKB-UniRule"/>
</dbReference>
<evidence type="ECO:0000259" key="10">
    <source>
        <dbReference type="Pfam" id="PF02940"/>
    </source>
</evidence>
<dbReference type="CDD" id="cd07470">
    <property type="entry name" value="CYTH-like_mRNA_RTPase"/>
    <property type="match status" value="1"/>
</dbReference>
<gene>
    <name evidence="11" type="primary">CET1</name>
    <name evidence="11" type="ORF">HK097_004042</name>
</gene>
<evidence type="ECO:0000256" key="6">
    <source>
        <dbReference type="ARBA" id="ARBA00023242"/>
    </source>
</evidence>
<proteinExistence type="inferred from homology"/>
<dbReference type="PANTHER" id="PTHR28118">
    <property type="entry name" value="POLYNUCLEOTIDE 5'-TRIPHOSPHATASE-RELATED"/>
    <property type="match status" value="1"/>
</dbReference>
<feature type="compositionally biased region" description="Basic and acidic residues" evidence="9">
    <location>
        <begin position="367"/>
        <end position="388"/>
    </location>
</feature>
<dbReference type="Gene3D" id="3.20.100.10">
    <property type="entry name" value="mRNA triphosphatase Cet1-like"/>
    <property type="match status" value="1"/>
</dbReference>
<evidence type="ECO:0000313" key="11">
    <source>
        <dbReference type="EMBL" id="KAJ3057520.1"/>
    </source>
</evidence>
<feature type="compositionally biased region" description="Basic and acidic residues" evidence="9">
    <location>
        <begin position="113"/>
        <end position="122"/>
    </location>
</feature>
<evidence type="ECO:0000256" key="5">
    <source>
        <dbReference type="ARBA" id="ARBA00022801"/>
    </source>
</evidence>
<evidence type="ECO:0000256" key="9">
    <source>
        <dbReference type="SAM" id="MobiDB-lite"/>
    </source>
</evidence>
<dbReference type="GO" id="GO:0004651">
    <property type="term" value="F:polynucleotide 5'-phosphatase activity"/>
    <property type="evidence" value="ECO:0007669"/>
    <property type="project" value="UniProtKB-UniRule"/>
</dbReference>
<evidence type="ECO:0000256" key="3">
    <source>
        <dbReference type="ARBA" id="ARBA00006345"/>
    </source>
</evidence>
<evidence type="ECO:0000256" key="4">
    <source>
        <dbReference type="ARBA" id="ARBA00022664"/>
    </source>
</evidence>
<comment type="subunit">
    <text evidence="8">Heterodimer. The mRNA-capping enzyme is composed of two separate chains alpha and beta, respectively a mRNA guanylyltransferase and an mRNA 5'-triphosphate monophosphatase.</text>
</comment>
<name>A0AAD5SLV1_9FUNG</name>
<dbReference type="Proteomes" id="UP001212841">
    <property type="component" value="Unassembled WGS sequence"/>
</dbReference>
<keyword evidence="8" id="KW-0506">mRNA capping</keyword>
<evidence type="ECO:0000313" key="12">
    <source>
        <dbReference type="Proteomes" id="UP001212841"/>
    </source>
</evidence>
<dbReference type="InterPro" id="IPR004206">
    <property type="entry name" value="mRNA_triPase_Cet1"/>
</dbReference>
<keyword evidence="5 8" id="KW-0378">Hydrolase</keyword>
<evidence type="ECO:0000256" key="1">
    <source>
        <dbReference type="ARBA" id="ARBA00001946"/>
    </source>
</evidence>
<evidence type="ECO:0000256" key="2">
    <source>
        <dbReference type="ARBA" id="ARBA00004123"/>
    </source>
</evidence>
<comment type="similarity">
    <text evidence="3 8">Belongs to the fungal TPase family.</text>
</comment>
<dbReference type="EMBL" id="JADGJD010000002">
    <property type="protein sequence ID" value="KAJ3057520.1"/>
    <property type="molecule type" value="Genomic_DNA"/>
</dbReference>
<feature type="compositionally biased region" description="Low complexity" evidence="9">
    <location>
        <begin position="26"/>
        <end position="50"/>
    </location>
</feature>
<feature type="compositionally biased region" description="Basic and acidic residues" evidence="9">
    <location>
        <begin position="52"/>
        <end position="69"/>
    </location>
</feature>
<reference evidence="11" key="1">
    <citation type="submission" date="2020-05" db="EMBL/GenBank/DDBJ databases">
        <title>Phylogenomic resolution of chytrid fungi.</title>
        <authorList>
            <person name="Stajich J.E."/>
            <person name="Amses K."/>
            <person name="Simmons R."/>
            <person name="Seto K."/>
            <person name="Myers J."/>
            <person name="Bonds A."/>
            <person name="Quandt C.A."/>
            <person name="Barry K."/>
            <person name="Liu P."/>
            <person name="Grigoriev I."/>
            <person name="Longcore J.E."/>
            <person name="James T.Y."/>
        </authorList>
    </citation>
    <scope>NUCLEOTIDE SEQUENCE</scope>
    <source>
        <strain evidence="11">JEL0318</strain>
    </source>
</reference>